<name>A0A319D2Y3_9EURO</name>
<dbReference type="GO" id="GO:0008270">
    <property type="term" value="F:zinc ion binding"/>
    <property type="evidence" value="ECO:0007669"/>
    <property type="project" value="UniProtKB-KW"/>
</dbReference>
<dbReference type="CDD" id="cd17936">
    <property type="entry name" value="EEXXEc_NFX1"/>
    <property type="match status" value="1"/>
</dbReference>
<feature type="zinc finger region" description="C3H1-type" evidence="8">
    <location>
        <begin position="1"/>
        <end position="28"/>
    </location>
</feature>
<feature type="compositionally biased region" description="Basic and acidic residues" evidence="9">
    <location>
        <begin position="27"/>
        <end position="48"/>
    </location>
</feature>
<dbReference type="InterPro" id="IPR000571">
    <property type="entry name" value="Znf_CCCH"/>
</dbReference>
<evidence type="ECO:0000256" key="5">
    <source>
        <dbReference type="ARBA" id="ARBA00022806"/>
    </source>
</evidence>
<dbReference type="GO" id="GO:0002376">
    <property type="term" value="P:immune system process"/>
    <property type="evidence" value="ECO:0007669"/>
    <property type="project" value="UniProtKB-KW"/>
</dbReference>
<dbReference type="Gene3D" id="3.40.50.300">
    <property type="entry name" value="P-loop containing nucleotide triphosphate hydrolases"/>
    <property type="match status" value="2"/>
</dbReference>
<dbReference type="GO" id="GO:0005737">
    <property type="term" value="C:cytoplasm"/>
    <property type="evidence" value="ECO:0007669"/>
    <property type="project" value="UniProtKB-SubCell"/>
</dbReference>
<keyword evidence="13" id="KW-1185">Reference proteome</keyword>
<keyword evidence="2" id="KW-0963">Cytoplasm</keyword>
<gene>
    <name evidence="12" type="ORF">BO71DRAFT_486072</name>
</gene>
<dbReference type="InterPro" id="IPR041677">
    <property type="entry name" value="DNA2/NAM7_AAA_11"/>
</dbReference>
<evidence type="ECO:0000313" key="13">
    <source>
        <dbReference type="Proteomes" id="UP000247810"/>
    </source>
</evidence>
<dbReference type="GO" id="GO:0016787">
    <property type="term" value="F:hydrolase activity"/>
    <property type="evidence" value="ECO:0007669"/>
    <property type="project" value="UniProtKB-KW"/>
</dbReference>
<keyword evidence="6 8" id="KW-0862">Zinc</keyword>
<comment type="subcellular location">
    <subcellularLocation>
        <location evidence="1">Cytoplasm</location>
    </subcellularLocation>
</comment>
<protein>
    <submittedName>
        <fullName evidence="12">P-loop containing nucleoside triphosphate hydrolase protein</fullName>
    </submittedName>
</protein>
<keyword evidence="12" id="KW-0378">Hydrolase</keyword>
<dbReference type="Proteomes" id="UP000247810">
    <property type="component" value="Unassembled WGS sequence"/>
</dbReference>
<evidence type="ECO:0000259" key="10">
    <source>
        <dbReference type="PROSITE" id="PS50103"/>
    </source>
</evidence>
<dbReference type="STRING" id="1448320.A0A319D2Y3"/>
<feature type="compositionally biased region" description="Basic and acidic residues" evidence="9">
    <location>
        <begin position="447"/>
        <end position="457"/>
    </location>
</feature>
<dbReference type="InterPro" id="IPR045055">
    <property type="entry name" value="DNA2/NAM7-like"/>
</dbReference>
<dbReference type="Pfam" id="PF13086">
    <property type="entry name" value="AAA_11"/>
    <property type="match status" value="1"/>
</dbReference>
<dbReference type="InterPro" id="IPR047187">
    <property type="entry name" value="SF1_C_Upf1"/>
</dbReference>
<dbReference type="CDD" id="cd18808">
    <property type="entry name" value="SF1_C_Upf1"/>
    <property type="match status" value="1"/>
</dbReference>
<keyword evidence="5" id="KW-0067">ATP-binding</keyword>
<dbReference type="GO" id="GO:0004386">
    <property type="term" value="F:helicase activity"/>
    <property type="evidence" value="ECO:0007669"/>
    <property type="project" value="InterPro"/>
</dbReference>
<keyword evidence="5" id="KW-0347">Helicase</keyword>
<dbReference type="CDD" id="cd06008">
    <property type="entry name" value="NF-X1-zinc-finger"/>
    <property type="match status" value="1"/>
</dbReference>
<feature type="region of interest" description="Disordered" evidence="9">
    <location>
        <begin position="26"/>
        <end position="48"/>
    </location>
</feature>
<accession>A0A319D2Y3</accession>
<feature type="domain" description="C3H1-type" evidence="10">
    <location>
        <begin position="1"/>
        <end position="28"/>
    </location>
</feature>
<evidence type="ECO:0000256" key="1">
    <source>
        <dbReference type="ARBA" id="ARBA00004496"/>
    </source>
</evidence>
<evidence type="ECO:0000256" key="6">
    <source>
        <dbReference type="ARBA" id="ARBA00022833"/>
    </source>
</evidence>
<dbReference type="FunFam" id="3.40.50.300:FF:001660">
    <property type="entry name" value="NF-X1 finger and helicase protein, putative"/>
    <property type="match status" value="1"/>
</dbReference>
<feature type="domain" description="RZ-type" evidence="11">
    <location>
        <begin position="1770"/>
        <end position="1842"/>
    </location>
</feature>
<keyword evidence="7" id="KW-0391">Immunity</keyword>
<evidence type="ECO:0000256" key="9">
    <source>
        <dbReference type="SAM" id="MobiDB-lite"/>
    </source>
</evidence>
<dbReference type="Pfam" id="PF13087">
    <property type="entry name" value="AAA_12"/>
    <property type="match status" value="1"/>
</dbReference>
<evidence type="ECO:0000256" key="8">
    <source>
        <dbReference type="PROSITE-ProRule" id="PRU00723"/>
    </source>
</evidence>
<organism evidence="12 13">
    <name type="scientific">Aspergillus ellipticus CBS 707.79</name>
    <dbReference type="NCBI Taxonomy" id="1448320"/>
    <lineage>
        <taxon>Eukaryota</taxon>
        <taxon>Fungi</taxon>
        <taxon>Dikarya</taxon>
        <taxon>Ascomycota</taxon>
        <taxon>Pezizomycotina</taxon>
        <taxon>Eurotiomycetes</taxon>
        <taxon>Eurotiomycetidae</taxon>
        <taxon>Eurotiales</taxon>
        <taxon>Aspergillaceae</taxon>
        <taxon>Aspergillus</taxon>
        <taxon>Aspergillus subgen. Circumdati</taxon>
    </lineage>
</organism>
<dbReference type="EMBL" id="KZ825939">
    <property type="protein sequence ID" value="PYH91620.1"/>
    <property type="molecule type" value="Genomic_DNA"/>
</dbReference>
<evidence type="ECO:0000256" key="3">
    <source>
        <dbReference type="ARBA" id="ARBA00022723"/>
    </source>
</evidence>
<dbReference type="GO" id="GO:0031048">
    <property type="term" value="P:regulatory ncRNA-mediated heterochromatin formation"/>
    <property type="evidence" value="ECO:0007669"/>
    <property type="project" value="TreeGrafter"/>
</dbReference>
<evidence type="ECO:0000256" key="7">
    <source>
        <dbReference type="ARBA" id="ARBA00022859"/>
    </source>
</evidence>
<dbReference type="VEuPathDB" id="FungiDB:BO71DRAFT_486072"/>
<dbReference type="SUPFAM" id="SSF52540">
    <property type="entry name" value="P-loop containing nucleoside triphosphate hydrolases"/>
    <property type="match status" value="1"/>
</dbReference>
<proteinExistence type="predicted"/>
<dbReference type="PROSITE" id="PS51981">
    <property type="entry name" value="ZF_RZ"/>
    <property type="match status" value="1"/>
</dbReference>
<dbReference type="InterPro" id="IPR027417">
    <property type="entry name" value="P-loop_NTPase"/>
</dbReference>
<dbReference type="OrthoDB" id="2423195at2759"/>
<keyword evidence="3 8" id="KW-0479">Metal-binding</keyword>
<dbReference type="InterPro" id="IPR046439">
    <property type="entry name" value="ZF_RZ_dom"/>
</dbReference>
<evidence type="ECO:0000256" key="2">
    <source>
        <dbReference type="ARBA" id="ARBA00022490"/>
    </source>
</evidence>
<dbReference type="PANTHER" id="PTHR10887:SF445">
    <property type="entry name" value="NFX1-TYPE ZINC FINGER-CONTAINING PROTEIN 1"/>
    <property type="match status" value="1"/>
</dbReference>
<keyword evidence="5" id="KW-0547">Nucleotide-binding</keyword>
<dbReference type="PROSITE" id="PS50103">
    <property type="entry name" value="ZF_C3H1"/>
    <property type="match status" value="1"/>
</dbReference>
<dbReference type="GO" id="GO:0031380">
    <property type="term" value="C:nuclear RNA-directed RNA polymerase complex"/>
    <property type="evidence" value="ECO:0007669"/>
    <property type="project" value="TreeGrafter"/>
</dbReference>
<keyword evidence="4 8" id="KW-0863">Zinc-finger</keyword>
<dbReference type="InterPro" id="IPR041679">
    <property type="entry name" value="DNA2/NAM7-like_C"/>
</dbReference>
<dbReference type="Pfam" id="PF20173">
    <property type="entry name" value="ZnF_RZ-type"/>
    <property type="match status" value="1"/>
</dbReference>
<evidence type="ECO:0000259" key="11">
    <source>
        <dbReference type="PROSITE" id="PS51981"/>
    </source>
</evidence>
<feature type="region of interest" description="Disordered" evidence="9">
    <location>
        <begin position="440"/>
        <end position="462"/>
    </location>
</feature>
<sequence length="1851" mass="207685">MTSQGICREFARSGKCRFRPCRFSHSPPEHDQAIRTPERKPAPSNSEREFRAWKRHIPKPLHPSPLGSQLARFFREGRRLIDLDVGVLQEVVRSLASEGGLRRVQELIEGIRDSWPASLKSTVFLDRVLPFLNIITHPGVLNSLILEQAVGTIYTFLYGIAGRGATELLTFLADVVQSHQEPAAESTISHLEISLLVFWHVIELNPTAFVNDALIPLAERFKALMEEIQGSQTQSALYNVRLNLDRILRRLKIGHSLPAPANPEHAAPTLDRALAEFNINRAPPGGRHDNDSADIWDIKVLPTSEEILSPHTEYLPVKDPWQWHIGGIPGLLDRNFRLLREDTVGQLRDAIHALLRPATNAQRGSNQARTYAYPNVTVTNLSFHRHAGLQFVAQFRQPPQTQRLNARQREEWWQQSRRLQGGALVCLADSDDNVLFCTASKPPRAKKPGEERPKDNELQSLSKNKDTAAVALDLIEPSSDEVQYILNRYRPRESFPPLTLVEFPGIILPAFAPTLRALQQMIRSDNLPFSTFLAPVNQRDAGQGVRLPPPAYAMKPGFSFDLSCLMTDQTRLQLRPGQALDIKKLQEHSTLDDAQAVALVNTLQRSIGLIQGPPGTGKSFTGVALIKVLLANGDESKADIGPIICVCYTNHALDQLLEDVLEQKITTQVVRIGSRCQSEIVSRYSLRKLMNTPARTRAERSSLWELTNDLKGCQDRFDNLRLQYEGSEGNLKYFLQKYNPRQFSQLFGRPGDGDVYVPAAKPKHNAFQHWVKAGPKSKAKPRPMESLREADLHHMTAEERQLLYQDWLEMNKNQLHDEIKDIVGTQRDTKREFDDIRNEVDLRCLHEAQVIGVTTSGLARNLRMLQCLRPKVVLCEEAGEVLEAHILTALLPSVEHAILIGDHMQLRPQIQDYNLSRENHEGGEQYSLDKSLFERLVDPDDESSVQIPFCTLETQRRMHPSIARLIRDTLYPRLEDAPPVLEYPEVSGMRRRLFWLDHGYVEGNVSDADALGTSHWNAFEIEMTTALVTHLLRQGSYKDGDIAVLTPYLGQLHRLRQRLSESVTIVVGERDQDDLENAGLDVNDGQAGTPITKTNALRTVRAATIDNFQGEEAKVVVISLVRSNPQKRCGFLRTSNRINVLLSRAKHGMYVIGNSATSGHVPMWRQVVDILKENGNFGTSLELQCPRHPDSPILVSNPNHFVQYSPEGGCDKCCVNRLRCGHACKQKCHSTLLHDAVYCQKPCPRPQNGCEHICPKLCGDVCPHRCPVKVFQAGRTLKCGHAAEELPCWQSQDPSAVLCPVSMERKVPGCNHTVIKPCHVDVKNSKFKCVNPCGVNLPCGHTCKRLCWNCTVLDQDNNSHVLHVLPAAMFNVVTQCAPTSAASLAPLVLRTNVFHAAPTALRKTSRVWSSVPLDIRGRVVDFILSEAYREINLDENPCIFPRCGHFLTMESMDGQMGMKEHYKLDAAGRPIAIALSSEPFAVEGIKRCATCRGSLRDISRYGRLVRRAILDEATKKFILYINNEYVPMAQELSGLVAELPDIQGTPSPLVFGSKHLVRIDGSRDEQIKLLAGLVRKHSASRWRELIKLRERMVKYYNEVKVEEQPFSRVRALVQRAQQLKAAKGAFQFNESVLQTKGVLLATALLMRLDVALLGDFLSLYERSNTAAMRSRLFVNFQSNRDECRALTGMAKDLDRVVHQVEGYIFLAQLFALQRPHTPEAEAQKCLVDGKRAVASARYLCRRYPAQTNGLLEEVDSAEAMLNGGTFYTAVSNEERMGVVTAMAREFLGTGHWYYCPNGHPFTIGECGGAMQQSRCPECGAAVGGPNHRTAERVMRADDLERGLEHLVIEEE</sequence>
<evidence type="ECO:0000313" key="12">
    <source>
        <dbReference type="EMBL" id="PYH91620.1"/>
    </source>
</evidence>
<evidence type="ECO:0000256" key="4">
    <source>
        <dbReference type="ARBA" id="ARBA00022771"/>
    </source>
</evidence>
<dbReference type="PANTHER" id="PTHR10887">
    <property type="entry name" value="DNA2/NAM7 HELICASE FAMILY"/>
    <property type="match status" value="1"/>
</dbReference>
<reference evidence="12 13" key="1">
    <citation type="submission" date="2018-02" db="EMBL/GenBank/DDBJ databases">
        <title>The genomes of Aspergillus section Nigri reveals drivers in fungal speciation.</title>
        <authorList>
            <consortium name="DOE Joint Genome Institute"/>
            <person name="Vesth T.C."/>
            <person name="Nybo J."/>
            <person name="Theobald S."/>
            <person name="Brandl J."/>
            <person name="Frisvad J.C."/>
            <person name="Nielsen K.F."/>
            <person name="Lyhne E.K."/>
            <person name="Kogle M.E."/>
            <person name="Kuo A."/>
            <person name="Riley R."/>
            <person name="Clum A."/>
            <person name="Nolan M."/>
            <person name="Lipzen A."/>
            <person name="Salamov A."/>
            <person name="Henrissat B."/>
            <person name="Wiebenga A."/>
            <person name="De vries R.P."/>
            <person name="Grigoriev I.V."/>
            <person name="Mortensen U.H."/>
            <person name="Andersen M.R."/>
            <person name="Baker S.E."/>
        </authorList>
    </citation>
    <scope>NUCLEOTIDE SEQUENCE [LARGE SCALE GENOMIC DNA]</scope>
    <source>
        <strain evidence="12 13">CBS 707.79</strain>
    </source>
</reference>